<dbReference type="InterPro" id="IPR044845">
    <property type="entry name" value="HPAT/SRGT1-like"/>
</dbReference>
<evidence type="ECO:0000256" key="4">
    <source>
        <dbReference type="ARBA" id="ARBA00022692"/>
    </source>
</evidence>
<keyword evidence="5" id="KW-1133">Transmembrane helix</keyword>
<dbReference type="OrthoDB" id="2015991at2759"/>
<keyword evidence="2" id="KW-0328">Glycosyltransferase</keyword>
<keyword evidence="3" id="KW-0808">Transferase</keyword>
<dbReference type="AlphaFoldDB" id="T0RGH7"/>
<evidence type="ECO:0000313" key="8">
    <source>
        <dbReference type="EMBL" id="EQC28807.1"/>
    </source>
</evidence>
<evidence type="ECO:0000256" key="3">
    <source>
        <dbReference type="ARBA" id="ARBA00022679"/>
    </source>
</evidence>
<dbReference type="eggNOG" id="ENOG502QUJF">
    <property type="taxonomic scope" value="Eukaryota"/>
</dbReference>
<evidence type="ECO:0000256" key="5">
    <source>
        <dbReference type="ARBA" id="ARBA00022989"/>
    </source>
</evidence>
<gene>
    <name evidence="8" type="ORF">SDRG_13488</name>
</gene>
<evidence type="ECO:0000259" key="7">
    <source>
        <dbReference type="Pfam" id="PF23452"/>
    </source>
</evidence>
<keyword evidence="4" id="KW-0812">Transmembrane</keyword>
<evidence type="ECO:0000256" key="6">
    <source>
        <dbReference type="ARBA" id="ARBA00023136"/>
    </source>
</evidence>
<dbReference type="GO" id="GO:0016757">
    <property type="term" value="F:glycosyltransferase activity"/>
    <property type="evidence" value="ECO:0007669"/>
    <property type="project" value="UniProtKB-KW"/>
</dbReference>
<reference evidence="8 9" key="1">
    <citation type="submission" date="2012-04" db="EMBL/GenBank/DDBJ databases">
        <title>The Genome Sequence of Saprolegnia declina VS20.</title>
        <authorList>
            <consortium name="The Broad Institute Genome Sequencing Platform"/>
            <person name="Russ C."/>
            <person name="Nusbaum C."/>
            <person name="Tyler B."/>
            <person name="van West P."/>
            <person name="Dieguez-Uribeondo J."/>
            <person name="de Bruijn I."/>
            <person name="Tripathy S."/>
            <person name="Jiang R."/>
            <person name="Young S.K."/>
            <person name="Zeng Q."/>
            <person name="Gargeya S."/>
            <person name="Fitzgerald M."/>
            <person name="Haas B."/>
            <person name="Abouelleil A."/>
            <person name="Alvarado L."/>
            <person name="Arachchi H.M."/>
            <person name="Berlin A."/>
            <person name="Chapman S.B."/>
            <person name="Goldberg J."/>
            <person name="Griggs A."/>
            <person name="Gujja S."/>
            <person name="Hansen M."/>
            <person name="Howarth C."/>
            <person name="Imamovic A."/>
            <person name="Larimer J."/>
            <person name="McCowen C."/>
            <person name="Montmayeur A."/>
            <person name="Murphy C."/>
            <person name="Neiman D."/>
            <person name="Pearson M."/>
            <person name="Priest M."/>
            <person name="Roberts A."/>
            <person name="Saif S."/>
            <person name="Shea T."/>
            <person name="Sisk P."/>
            <person name="Sykes S."/>
            <person name="Wortman J."/>
            <person name="Nusbaum C."/>
            <person name="Birren B."/>
        </authorList>
    </citation>
    <scope>NUCLEOTIDE SEQUENCE [LARGE SCALE GENOMIC DNA]</scope>
    <source>
        <strain evidence="8 9">VS20</strain>
    </source>
</reference>
<dbReference type="GeneID" id="19954215"/>
<dbReference type="InParanoid" id="T0RGH7"/>
<dbReference type="PANTHER" id="PTHR31485">
    <property type="entry name" value="PEPTIDYL SERINE ALPHA-GALACTOSYLTRANSFERASE"/>
    <property type="match status" value="1"/>
</dbReference>
<keyword evidence="9" id="KW-1185">Reference proteome</keyword>
<accession>T0RGH7</accession>
<dbReference type="Proteomes" id="UP000030762">
    <property type="component" value="Unassembled WGS sequence"/>
</dbReference>
<dbReference type="Pfam" id="PF23452">
    <property type="entry name" value="HPAT"/>
    <property type="match status" value="1"/>
</dbReference>
<dbReference type="GO" id="GO:0016020">
    <property type="term" value="C:membrane"/>
    <property type="evidence" value="ECO:0007669"/>
    <property type="project" value="UniProtKB-SubCell"/>
</dbReference>
<name>T0RGH7_SAPDV</name>
<dbReference type="VEuPathDB" id="FungiDB:SDRG_13488"/>
<protein>
    <recommendedName>
        <fullName evidence="7">Hydroxyproline O-arabinosyltransferase-like domain-containing protein</fullName>
    </recommendedName>
</protein>
<organism evidence="8 9">
    <name type="scientific">Saprolegnia diclina (strain VS20)</name>
    <dbReference type="NCBI Taxonomy" id="1156394"/>
    <lineage>
        <taxon>Eukaryota</taxon>
        <taxon>Sar</taxon>
        <taxon>Stramenopiles</taxon>
        <taxon>Oomycota</taxon>
        <taxon>Saprolegniomycetes</taxon>
        <taxon>Saprolegniales</taxon>
        <taxon>Saprolegniaceae</taxon>
        <taxon>Saprolegnia</taxon>
    </lineage>
</organism>
<dbReference type="PANTHER" id="PTHR31485:SF7">
    <property type="entry name" value="PEPTIDYL SERINE ALPHA-GALACTOSYLTRANSFERASE"/>
    <property type="match status" value="1"/>
</dbReference>
<dbReference type="STRING" id="1156394.T0RGH7"/>
<evidence type="ECO:0000313" key="9">
    <source>
        <dbReference type="Proteomes" id="UP000030762"/>
    </source>
</evidence>
<dbReference type="RefSeq" id="XP_008617802.1">
    <property type="nucleotide sequence ID" value="XM_008619580.1"/>
</dbReference>
<evidence type="ECO:0000256" key="1">
    <source>
        <dbReference type="ARBA" id="ARBA00004167"/>
    </source>
</evidence>
<feature type="domain" description="Hydroxyproline O-arabinosyltransferase-like" evidence="7">
    <location>
        <begin position="89"/>
        <end position="241"/>
    </location>
</feature>
<dbReference type="InterPro" id="IPR056508">
    <property type="entry name" value="HPAT-like"/>
</dbReference>
<dbReference type="OMA" id="MLEMVAY"/>
<comment type="subcellular location">
    <subcellularLocation>
        <location evidence="1">Membrane</location>
        <topology evidence="1">Single-pass membrane protein</topology>
    </subcellularLocation>
</comment>
<proteinExistence type="predicted"/>
<sequence length="380" mass="42366">MVISDVGGVGRGGVHMVFSTSCLQPHRFLLSSSLQLSAARVGHDGALSEAIAGCSLAQQAAIEAEPTFFAHYTRVFTRAFSPHPQPDVTDEYDPYNKPFALRAFLQTLPPTIATVIALVDADYVLLRPWSDVHKVVDGHALAQDWSVYLDDAPRTALRQRLCRSQACKQTVQQPPFVGLGPPYLFTLSDGLRFVDDYCELVVRGRALEKHDWMLEMVAYEVAVANANVHHEKRQDLGVTDPHLPLTSEHWAFLSDSEEDPCIDPIEIAWPKAPPTGLHYCQVYGPQPAFYKYDVPEDIVECNSMFLALPATTTPATTTPAHDRVARHENWVACSLLKWINYALLQIKTRTCRRGFNTFRGLILTNMTGDGTAYPQRSTQE</sequence>
<dbReference type="EMBL" id="JH767191">
    <property type="protein sequence ID" value="EQC28807.1"/>
    <property type="molecule type" value="Genomic_DNA"/>
</dbReference>
<keyword evidence="6" id="KW-0472">Membrane</keyword>
<evidence type="ECO:0000256" key="2">
    <source>
        <dbReference type="ARBA" id="ARBA00022676"/>
    </source>
</evidence>